<gene>
    <name evidence="1" type="ORF">IOQ59_15965</name>
</gene>
<evidence type="ECO:0000313" key="2">
    <source>
        <dbReference type="Proteomes" id="UP000640333"/>
    </source>
</evidence>
<comment type="caution">
    <text evidence="1">The sequence shown here is derived from an EMBL/GenBank/DDBJ whole genome shotgun (WGS) entry which is preliminary data.</text>
</comment>
<dbReference type="AlphaFoldDB" id="A0A8J7K7W6"/>
<dbReference type="EMBL" id="JADEYS010000017">
    <property type="protein sequence ID" value="MBE9398756.1"/>
    <property type="molecule type" value="Genomic_DNA"/>
</dbReference>
<proteinExistence type="predicted"/>
<dbReference type="RefSeq" id="WP_193954444.1">
    <property type="nucleotide sequence ID" value="NZ_JADEYS010000017.1"/>
</dbReference>
<keyword evidence="2" id="KW-1185">Reference proteome</keyword>
<sequence length="112" mass="12069">MKLSKPILLVLTLLLCWGQLGYAVGSEPVTESGAATMQHMECEEACGAMSEACDDMQCTVEHGCSGCSVLFLPADGFLFLPPVTAVSIRSIKIYAYHRSVLIEHPPRAIAQI</sequence>
<name>A0A8J7K7W6_9GAMM</name>
<reference evidence="1" key="1">
    <citation type="submission" date="2020-10" db="EMBL/GenBank/DDBJ databases">
        <title>Bacterium isolated from coastal waters sediment.</title>
        <authorList>
            <person name="Chen R.-J."/>
            <person name="Lu D.-C."/>
            <person name="Zhu K.-L."/>
            <person name="Du Z.-J."/>
        </authorList>
    </citation>
    <scope>NUCLEOTIDE SEQUENCE</scope>
    <source>
        <strain evidence="1">N1Y112</strain>
    </source>
</reference>
<organism evidence="1 2">
    <name type="scientific">Pontibacterium sinense</name>
    <dbReference type="NCBI Taxonomy" id="2781979"/>
    <lineage>
        <taxon>Bacteria</taxon>
        <taxon>Pseudomonadati</taxon>
        <taxon>Pseudomonadota</taxon>
        <taxon>Gammaproteobacteria</taxon>
        <taxon>Oceanospirillales</taxon>
        <taxon>Oceanospirillaceae</taxon>
        <taxon>Pontibacterium</taxon>
    </lineage>
</organism>
<accession>A0A8J7K7W6</accession>
<protein>
    <submittedName>
        <fullName evidence="1">Uncharacterized protein</fullName>
    </submittedName>
</protein>
<evidence type="ECO:0000313" key="1">
    <source>
        <dbReference type="EMBL" id="MBE9398756.1"/>
    </source>
</evidence>
<dbReference type="Proteomes" id="UP000640333">
    <property type="component" value="Unassembled WGS sequence"/>
</dbReference>